<dbReference type="RefSeq" id="WP_210659541.1">
    <property type="nucleotide sequence ID" value="NZ_JAGKQQ010000001.1"/>
</dbReference>
<dbReference type="InterPro" id="IPR001789">
    <property type="entry name" value="Sig_transdc_resp-reg_receiver"/>
</dbReference>
<evidence type="ECO:0000259" key="6">
    <source>
        <dbReference type="PROSITE" id="PS50011"/>
    </source>
</evidence>
<keyword evidence="4" id="KW-0067">ATP-binding</keyword>
<dbReference type="Gene3D" id="1.10.510.10">
    <property type="entry name" value="Transferase(Phosphotransferase) domain 1"/>
    <property type="match status" value="1"/>
</dbReference>
<keyword evidence="1" id="KW-0808">Transferase</keyword>
<dbReference type="GO" id="GO:0016301">
    <property type="term" value="F:kinase activity"/>
    <property type="evidence" value="ECO:0007669"/>
    <property type="project" value="UniProtKB-KW"/>
</dbReference>
<dbReference type="EMBL" id="JAGKQQ010000001">
    <property type="protein sequence ID" value="MBP3959044.1"/>
    <property type="molecule type" value="Genomic_DNA"/>
</dbReference>
<dbReference type="SUPFAM" id="SSF56112">
    <property type="entry name" value="Protein kinase-like (PK-like)"/>
    <property type="match status" value="1"/>
</dbReference>
<feature type="domain" description="Response regulatory" evidence="7">
    <location>
        <begin position="367"/>
        <end position="486"/>
    </location>
</feature>
<dbReference type="PANTHER" id="PTHR43289">
    <property type="entry name" value="MITOGEN-ACTIVATED PROTEIN KINASE KINASE KINASE 20-RELATED"/>
    <property type="match status" value="1"/>
</dbReference>
<dbReference type="PROSITE" id="PS50110">
    <property type="entry name" value="RESPONSE_REGULATORY"/>
    <property type="match status" value="1"/>
</dbReference>
<evidence type="ECO:0000256" key="1">
    <source>
        <dbReference type="ARBA" id="ARBA00022679"/>
    </source>
</evidence>
<keyword evidence="2" id="KW-0547">Nucleotide-binding</keyword>
<comment type="caution">
    <text evidence="8">The sequence shown here is derived from an EMBL/GenBank/DDBJ whole genome shotgun (WGS) entry which is preliminary data.</text>
</comment>
<protein>
    <submittedName>
        <fullName evidence="8">Protein kinase</fullName>
    </submittedName>
</protein>
<evidence type="ECO:0000259" key="7">
    <source>
        <dbReference type="PROSITE" id="PS50110"/>
    </source>
</evidence>
<organism evidence="8 9">
    <name type="scientific">Gemmata palustris</name>
    <dbReference type="NCBI Taxonomy" id="2822762"/>
    <lineage>
        <taxon>Bacteria</taxon>
        <taxon>Pseudomonadati</taxon>
        <taxon>Planctomycetota</taxon>
        <taxon>Planctomycetia</taxon>
        <taxon>Gemmatales</taxon>
        <taxon>Gemmataceae</taxon>
        <taxon>Gemmata</taxon>
    </lineage>
</organism>
<dbReference type="InterPro" id="IPR011006">
    <property type="entry name" value="CheY-like_superfamily"/>
</dbReference>
<evidence type="ECO:0000313" key="9">
    <source>
        <dbReference type="Proteomes" id="UP000676565"/>
    </source>
</evidence>
<dbReference type="PANTHER" id="PTHR43289:SF34">
    <property type="entry name" value="SERINE_THREONINE-PROTEIN KINASE YBDM-RELATED"/>
    <property type="match status" value="1"/>
</dbReference>
<sequence length="499" mass="54852">MAVNLDASGIGQLALRLGLVAPDQIRDGLDELGDKKAPATDMVRLLERKRHLTPWQGNKLLKGDLDGYFLGGYRLLYKIASGSFGRVYRGDDPRTGQVVAVKVLRNKWTIDKQKVELFQREGKLGLTIRHPNIVSVLAVNQDSKTGQHFIVMEFVEGGNLRDLLQARKKLTADETLRIMDECAQGLAYSQARGLTHRDIKPTNILIAVSTGQAKLVDYGLAEISQGSSVHLQRQDDRDDDVAVDRTVDYAGLEKATGQKAGDVRSDIYFLGSVLYECLTGQPIMPVTKDRQARMQARRYMDVEDTLRQNGPGLGITPPLMRLLAKMLAFEPAQRFQTPTQLVEALQACRADLTTGPGQARGPVGPKTLFVVEQNQKLQDAFRDRFKAEGYRVVLTIDPGQAVKRYQQQGYHALIIDARTVGREGVTAFNDVLRAADNAGMEVGAILILGPDQANWKAQARAHAHGAVLVDPGVTMKQLLRTLNELSQNGAADDPAPDAD</sequence>
<dbReference type="Gene3D" id="3.40.50.2300">
    <property type="match status" value="1"/>
</dbReference>
<evidence type="ECO:0000256" key="5">
    <source>
        <dbReference type="PROSITE-ProRule" id="PRU00169"/>
    </source>
</evidence>
<keyword evidence="3 8" id="KW-0418">Kinase</keyword>
<dbReference type="InterPro" id="IPR000719">
    <property type="entry name" value="Prot_kinase_dom"/>
</dbReference>
<proteinExistence type="predicted"/>
<evidence type="ECO:0000256" key="3">
    <source>
        <dbReference type="ARBA" id="ARBA00022777"/>
    </source>
</evidence>
<feature type="modified residue" description="4-aspartylphosphate" evidence="5">
    <location>
        <position position="416"/>
    </location>
</feature>
<gene>
    <name evidence="8" type="ORF">J8F10_27690</name>
</gene>
<dbReference type="SUPFAM" id="SSF52172">
    <property type="entry name" value="CheY-like"/>
    <property type="match status" value="1"/>
</dbReference>
<dbReference type="Pfam" id="PF00069">
    <property type="entry name" value="Pkinase"/>
    <property type="match status" value="1"/>
</dbReference>
<keyword evidence="9" id="KW-1185">Reference proteome</keyword>
<dbReference type="PROSITE" id="PS50011">
    <property type="entry name" value="PROTEIN_KINASE_DOM"/>
    <property type="match status" value="1"/>
</dbReference>
<evidence type="ECO:0000256" key="4">
    <source>
        <dbReference type="ARBA" id="ARBA00022840"/>
    </source>
</evidence>
<dbReference type="InterPro" id="IPR008271">
    <property type="entry name" value="Ser/Thr_kinase_AS"/>
</dbReference>
<dbReference type="InterPro" id="IPR011009">
    <property type="entry name" value="Kinase-like_dom_sf"/>
</dbReference>
<reference evidence="8 9" key="1">
    <citation type="submission" date="2021-04" db="EMBL/GenBank/DDBJ databases">
        <authorList>
            <person name="Ivanova A."/>
        </authorList>
    </citation>
    <scope>NUCLEOTIDE SEQUENCE [LARGE SCALE GENOMIC DNA]</scope>
    <source>
        <strain evidence="8 9">G18</strain>
    </source>
</reference>
<dbReference type="SMART" id="SM00220">
    <property type="entry name" value="S_TKc"/>
    <property type="match status" value="1"/>
</dbReference>
<dbReference type="PROSITE" id="PS00108">
    <property type="entry name" value="PROTEIN_KINASE_ST"/>
    <property type="match status" value="1"/>
</dbReference>
<feature type="domain" description="Protein kinase" evidence="6">
    <location>
        <begin position="73"/>
        <end position="346"/>
    </location>
</feature>
<dbReference type="Proteomes" id="UP000676565">
    <property type="component" value="Unassembled WGS sequence"/>
</dbReference>
<evidence type="ECO:0000256" key="2">
    <source>
        <dbReference type="ARBA" id="ARBA00022741"/>
    </source>
</evidence>
<keyword evidence="5" id="KW-0597">Phosphoprotein</keyword>
<name>A0ABS5BZC5_9BACT</name>
<evidence type="ECO:0000313" key="8">
    <source>
        <dbReference type="EMBL" id="MBP3959044.1"/>
    </source>
</evidence>
<dbReference type="CDD" id="cd14014">
    <property type="entry name" value="STKc_PknB_like"/>
    <property type="match status" value="1"/>
</dbReference>
<accession>A0ABS5BZC5</accession>